<keyword evidence="3" id="KW-1185">Reference proteome</keyword>
<dbReference type="HOGENOM" id="CLU_1645318_0_0_1"/>
<proteinExistence type="predicted"/>
<gene>
    <name evidence="1" type="ORF">CAPTEDRAFT_212102</name>
</gene>
<dbReference type="EnsemblMetazoa" id="CapteT212102">
    <property type="protein sequence ID" value="CapteP212102"/>
    <property type="gene ID" value="CapteG212102"/>
</dbReference>
<accession>R7V1K4</accession>
<evidence type="ECO:0000313" key="3">
    <source>
        <dbReference type="Proteomes" id="UP000014760"/>
    </source>
</evidence>
<sequence length="161" mass="18681">MGLDLHRPAGGPTSLCIRLELTPNSGLSLYQEREIARLLLHKERRYSTFPELTDICWLHLTRDSNTHLGRAGQNLQYVTQNENICRKPLSSSIHLFKVAVAQMKALTPFLYIEDKETLFVIPWQLNEIKRDARIADRLSLFDGQLTNEIILRQHETIRRMS</sequence>
<dbReference type="Proteomes" id="UP000014760">
    <property type="component" value="Unassembled WGS sequence"/>
</dbReference>
<protein>
    <submittedName>
        <fullName evidence="1 2">Uncharacterized protein</fullName>
    </submittedName>
</protein>
<organism evidence="1">
    <name type="scientific">Capitella teleta</name>
    <name type="common">Polychaete worm</name>
    <dbReference type="NCBI Taxonomy" id="283909"/>
    <lineage>
        <taxon>Eukaryota</taxon>
        <taxon>Metazoa</taxon>
        <taxon>Spiralia</taxon>
        <taxon>Lophotrochozoa</taxon>
        <taxon>Annelida</taxon>
        <taxon>Polychaeta</taxon>
        <taxon>Sedentaria</taxon>
        <taxon>Scolecida</taxon>
        <taxon>Capitellidae</taxon>
        <taxon>Capitella</taxon>
    </lineage>
</organism>
<evidence type="ECO:0000313" key="2">
    <source>
        <dbReference type="EnsemblMetazoa" id="CapteP212102"/>
    </source>
</evidence>
<dbReference type="EMBL" id="KB296008">
    <property type="protein sequence ID" value="ELU12392.1"/>
    <property type="molecule type" value="Genomic_DNA"/>
</dbReference>
<reference evidence="3" key="1">
    <citation type="submission" date="2012-12" db="EMBL/GenBank/DDBJ databases">
        <authorList>
            <person name="Hellsten U."/>
            <person name="Grimwood J."/>
            <person name="Chapman J.A."/>
            <person name="Shapiro H."/>
            <person name="Aerts A."/>
            <person name="Otillar R.P."/>
            <person name="Terry A.Y."/>
            <person name="Boore J.L."/>
            <person name="Simakov O."/>
            <person name="Marletaz F."/>
            <person name="Cho S.-J."/>
            <person name="Edsinger-Gonzales E."/>
            <person name="Havlak P."/>
            <person name="Kuo D.-H."/>
            <person name="Larsson T."/>
            <person name="Lv J."/>
            <person name="Arendt D."/>
            <person name="Savage R."/>
            <person name="Osoegawa K."/>
            <person name="de Jong P."/>
            <person name="Lindberg D.R."/>
            <person name="Seaver E.C."/>
            <person name="Weisblat D.A."/>
            <person name="Putnam N.H."/>
            <person name="Grigoriev I.V."/>
            <person name="Rokhsar D.S."/>
        </authorList>
    </citation>
    <scope>NUCLEOTIDE SEQUENCE</scope>
    <source>
        <strain evidence="3">I ESC-2004</strain>
    </source>
</reference>
<name>R7V1K4_CAPTE</name>
<evidence type="ECO:0000313" key="1">
    <source>
        <dbReference type="EMBL" id="ELU12392.1"/>
    </source>
</evidence>
<reference evidence="2" key="3">
    <citation type="submission" date="2015-06" db="UniProtKB">
        <authorList>
            <consortium name="EnsemblMetazoa"/>
        </authorList>
    </citation>
    <scope>IDENTIFICATION</scope>
</reference>
<reference evidence="1 3" key="2">
    <citation type="journal article" date="2013" name="Nature">
        <title>Insights into bilaterian evolution from three spiralian genomes.</title>
        <authorList>
            <person name="Simakov O."/>
            <person name="Marletaz F."/>
            <person name="Cho S.J."/>
            <person name="Edsinger-Gonzales E."/>
            <person name="Havlak P."/>
            <person name="Hellsten U."/>
            <person name="Kuo D.H."/>
            <person name="Larsson T."/>
            <person name="Lv J."/>
            <person name="Arendt D."/>
            <person name="Savage R."/>
            <person name="Osoegawa K."/>
            <person name="de Jong P."/>
            <person name="Grimwood J."/>
            <person name="Chapman J.A."/>
            <person name="Shapiro H."/>
            <person name="Aerts A."/>
            <person name="Otillar R.P."/>
            <person name="Terry A.Y."/>
            <person name="Boore J.L."/>
            <person name="Grigoriev I.V."/>
            <person name="Lindberg D.R."/>
            <person name="Seaver E.C."/>
            <person name="Weisblat D.A."/>
            <person name="Putnam N.H."/>
            <person name="Rokhsar D.S."/>
        </authorList>
    </citation>
    <scope>NUCLEOTIDE SEQUENCE</scope>
    <source>
        <strain evidence="1 3">I ESC-2004</strain>
    </source>
</reference>
<dbReference type="AlphaFoldDB" id="R7V1K4"/>
<dbReference type="EMBL" id="AMQN01005423">
    <property type="status" value="NOT_ANNOTATED_CDS"/>
    <property type="molecule type" value="Genomic_DNA"/>
</dbReference>